<evidence type="ECO:0000313" key="1">
    <source>
        <dbReference type="EMBL" id="UZV39635.1"/>
    </source>
</evidence>
<dbReference type="Proteomes" id="UP001163735">
    <property type="component" value="Segment"/>
</dbReference>
<accession>A0A9E8GA50</accession>
<name>A0A9E8GA50_9CAUD</name>
<reference evidence="1" key="1">
    <citation type="submission" date="2022-09" db="EMBL/GenBank/DDBJ databases">
        <authorList>
            <person name="Cebeci A."/>
            <person name="Ture M."/>
            <person name="Alemdag M."/>
            <person name="Altinok I."/>
        </authorList>
    </citation>
    <scope>NUCLEOTIDE SEQUENCE</scope>
</reference>
<dbReference type="InterPro" id="IPR016181">
    <property type="entry name" value="Acyl_CoA_acyltransferase"/>
</dbReference>
<organism evidence="1 2">
    <name type="scientific">Aeromonas phage APT65</name>
    <dbReference type="NCBI Taxonomy" id="2982914"/>
    <lineage>
        <taxon>Viruses</taxon>
        <taxon>Duplodnaviria</taxon>
        <taxon>Heunggongvirae</taxon>
        <taxon>Uroviricota</taxon>
        <taxon>Caudoviricetes</taxon>
        <taxon>Aquaneticvirus</taxon>
        <taxon>Aquaneticvirus ApT65</taxon>
    </lineage>
</organism>
<protein>
    <submittedName>
        <fullName evidence="1">Uncharacterized protein</fullName>
    </submittedName>
</protein>
<dbReference type="SUPFAM" id="SSF55729">
    <property type="entry name" value="Acyl-CoA N-acyltransferases (Nat)"/>
    <property type="match status" value="1"/>
</dbReference>
<dbReference type="EMBL" id="OP491958">
    <property type="protein sequence ID" value="UZV39635.1"/>
    <property type="molecule type" value="Genomic_DNA"/>
</dbReference>
<dbReference type="Gene3D" id="3.40.630.30">
    <property type="match status" value="1"/>
</dbReference>
<keyword evidence="2" id="KW-1185">Reference proteome</keyword>
<sequence>MISSYLSDIVYEDYRDLIEEILEDGISFDYFCDYLEDTNKFVFTWSGKEIGFFTEELKPDGVEIHFMIKPEFRKYSMNAFRYVNNLYKNTKIYTSVFATHKHVCSVLEKIGFTLDKTEENYYLRGGNTYDVFFYEREKL</sequence>
<evidence type="ECO:0000313" key="2">
    <source>
        <dbReference type="Proteomes" id="UP001163735"/>
    </source>
</evidence>
<gene>
    <name evidence="1" type="ORF">APT65_00020</name>
</gene>
<proteinExistence type="predicted"/>